<feature type="binding site" evidence="7">
    <location>
        <position position="192"/>
    </location>
    <ligand>
        <name>S-adenosyl-L-methionine</name>
        <dbReference type="ChEBI" id="CHEBI:59789"/>
    </ligand>
</feature>
<keyword evidence="1" id="KW-0963">Cytoplasm</keyword>
<keyword evidence="3 11" id="KW-0489">Methyltransferase</keyword>
<dbReference type="PIRSF" id="PIRSF028774">
    <property type="entry name" value="UCP028774"/>
    <property type="match status" value="1"/>
</dbReference>
<dbReference type="InterPro" id="IPR002877">
    <property type="entry name" value="RNA_MeTrfase_FtsJ_dom"/>
</dbReference>
<evidence type="ECO:0000256" key="3">
    <source>
        <dbReference type="ARBA" id="ARBA00022603"/>
    </source>
</evidence>
<dbReference type="SUPFAM" id="SSF53335">
    <property type="entry name" value="S-adenosyl-L-methionine-dependent methyltransferases"/>
    <property type="match status" value="1"/>
</dbReference>
<dbReference type="Gene3D" id="3.30.70.2810">
    <property type="match status" value="1"/>
</dbReference>
<proteinExistence type="predicted"/>
<evidence type="ECO:0000256" key="7">
    <source>
        <dbReference type="PIRSR" id="PIRSR028774-2"/>
    </source>
</evidence>
<feature type="domain" description="Ribosomal RNA methyltransferase FtsJ" evidence="8">
    <location>
        <begin position="190"/>
        <end position="282"/>
    </location>
</feature>
<accession>A0AA51RSI0</accession>
<dbReference type="PANTHER" id="PTHR37524">
    <property type="entry name" value="RIBOSOMAL RNA LARGE SUBUNIT METHYLTRANSFERASE M"/>
    <property type="match status" value="1"/>
</dbReference>
<keyword evidence="5 7" id="KW-0949">S-adenosyl-L-methionine</keyword>
<evidence type="ECO:0000259" key="9">
    <source>
        <dbReference type="Pfam" id="PF18125"/>
    </source>
</evidence>
<feature type="binding site" evidence="7">
    <location>
        <position position="244"/>
    </location>
    <ligand>
        <name>S-adenosyl-L-methionine</name>
        <dbReference type="ChEBI" id="CHEBI:59789"/>
    </ligand>
</feature>
<dbReference type="Gene3D" id="3.30.2300.20">
    <property type="match status" value="1"/>
</dbReference>
<evidence type="ECO:0000256" key="5">
    <source>
        <dbReference type="ARBA" id="ARBA00022691"/>
    </source>
</evidence>
<evidence type="ECO:0000256" key="4">
    <source>
        <dbReference type="ARBA" id="ARBA00022679"/>
    </source>
</evidence>
<sequence length="356" mass="40106">MAIGAIQTADRLLLLCRPGFESDCGLEIQALAESIGVYGYIKTKSRQGFVEFILYDVSRLKDIVDLIKVDRLIFSRDAMMTGPLIENLNTLDRVSDMLAVLSPSFRCSKIVDWAVDSNEGKSLSKLTRKLLKPLELGLESAGHWQAENHDSLCMLFTATDQCYLGSLPRNACPKWPNSIAHLRFPAAAPSRSTLKLEEAILFFLDAKEQQRAFGLGKTAVDLGACPGGWTYQLVRRELQVTAIDNGPMDEQLMATGQVDHLKVDGFHYQPKYPVNWLVCDMIEKPLRIAELMADWVAQGWAQSAIFNLKLPMKKRYQEVVLCQQVIAERLGAKPYELKIKQLYHDREEVTAYLHAL</sequence>
<feature type="binding site" evidence="7">
    <location>
        <position position="280"/>
    </location>
    <ligand>
        <name>S-adenosyl-L-methionine</name>
        <dbReference type="ChEBI" id="CHEBI:59789"/>
    </ligand>
</feature>
<dbReference type="Gene3D" id="3.40.50.150">
    <property type="entry name" value="Vaccinia Virus protein VP39"/>
    <property type="match status" value="1"/>
</dbReference>
<feature type="domain" description="RlmM ferredoxin-like" evidence="9">
    <location>
        <begin position="11"/>
        <end position="77"/>
    </location>
</feature>
<dbReference type="EC" id="2.1.1.186" evidence="11"/>
<evidence type="ECO:0000256" key="1">
    <source>
        <dbReference type="ARBA" id="ARBA00022490"/>
    </source>
</evidence>
<dbReference type="GO" id="GO:0032259">
    <property type="term" value="P:methylation"/>
    <property type="evidence" value="ECO:0007669"/>
    <property type="project" value="UniProtKB-KW"/>
</dbReference>
<dbReference type="GO" id="GO:0006364">
    <property type="term" value="P:rRNA processing"/>
    <property type="evidence" value="ECO:0007669"/>
    <property type="project" value="UniProtKB-KW"/>
</dbReference>
<protein>
    <submittedName>
        <fullName evidence="11">23S rRNA (Cytidine(2498)-2'-O)-methyltransferase RlmM</fullName>
        <ecNumber evidence="11">2.1.1.186</ecNumber>
    </submittedName>
</protein>
<dbReference type="RefSeq" id="WP_309202004.1">
    <property type="nucleotide sequence ID" value="NZ_CP133548.1"/>
</dbReference>
<feature type="active site" description="Proton acceptor" evidence="6">
    <location>
        <position position="309"/>
    </location>
</feature>
<gene>
    <name evidence="11" type="primary">rlmM</name>
    <name evidence="11" type="ORF">Q9312_16760</name>
</gene>
<evidence type="ECO:0000256" key="2">
    <source>
        <dbReference type="ARBA" id="ARBA00022552"/>
    </source>
</evidence>
<dbReference type="InterPro" id="IPR040739">
    <property type="entry name" value="RlmM_FDX"/>
</dbReference>
<feature type="binding site" evidence="7">
    <location>
        <begin position="225"/>
        <end position="228"/>
    </location>
    <ligand>
        <name>S-adenosyl-L-methionine</name>
        <dbReference type="ChEBI" id="CHEBI:59789"/>
    </ligand>
</feature>
<dbReference type="Pfam" id="PF21239">
    <property type="entry name" value="RLMM_N"/>
    <property type="match status" value="1"/>
</dbReference>
<feature type="domain" description="Ribosomal RNA large subunit methyltransferase M THUMP-like" evidence="10">
    <location>
        <begin position="92"/>
        <end position="165"/>
    </location>
</feature>
<dbReference type="Pfam" id="PF01728">
    <property type="entry name" value="FtsJ"/>
    <property type="match status" value="1"/>
</dbReference>
<keyword evidence="12" id="KW-1185">Reference proteome</keyword>
<reference evidence="11 12" key="1">
    <citation type="submission" date="2023-08" db="EMBL/GenBank/DDBJ databases">
        <title>Pleionea litopenaei sp. nov., isolated from stomach of juvenile Litopenaeus vannamei.</title>
        <authorList>
            <person name="Rho A.M."/>
            <person name="Hwang C.Y."/>
        </authorList>
    </citation>
    <scope>NUCLEOTIDE SEQUENCE [LARGE SCALE GENOMIC DNA]</scope>
    <source>
        <strain evidence="11 12">HL-JVS1</strain>
    </source>
</reference>
<dbReference type="GO" id="GO:0008168">
    <property type="term" value="F:methyltransferase activity"/>
    <property type="evidence" value="ECO:0007669"/>
    <property type="project" value="UniProtKB-KW"/>
</dbReference>
<feature type="binding site" evidence="7">
    <location>
        <position position="264"/>
    </location>
    <ligand>
        <name>S-adenosyl-L-methionine</name>
        <dbReference type="ChEBI" id="CHEBI:59789"/>
    </ligand>
</feature>
<dbReference type="InterPro" id="IPR048646">
    <property type="entry name" value="RlmM_THUMP-like"/>
</dbReference>
<evidence type="ECO:0000256" key="6">
    <source>
        <dbReference type="PIRSR" id="PIRSR028774-1"/>
    </source>
</evidence>
<dbReference type="NCBIfam" id="NF008734">
    <property type="entry name" value="PRK11760.1"/>
    <property type="match status" value="1"/>
</dbReference>
<dbReference type="EMBL" id="CP133548">
    <property type="protein sequence ID" value="WMS86868.1"/>
    <property type="molecule type" value="Genomic_DNA"/>
</dbReference>
<evidence type="ECO:0000259" key="10">
    <source>
        <dbReference type="Pfam" id="PF21239"/>
    </source>
</evidence>
<dbReference type="InterPro" id="IPR011224">
    <property type="entry name" value="rRNA_MeTrfase_M"/>
</dbReference>
<evidence type="ECO:0000313" key="12">
    <source>
        <dbReference type="Proteomes" id="UP001239782"/>
    </source>
</evidence>
<dbReference type="PANTHER" id="PTHR37524:SF2">
    <property type="entry name" value="RIBOSOMAL RNA METHYLTRANSFERASE FTSJ DOMAIN-CONTAINING PROTEIN"/>
    <property type="match status" value="1"/>
</dbReference>
<dbReference type="InterPro" id="IPR029063">
    <property type="entry name" value="SAM-dependent_MTases_sf"/>
</dbReference>
<evidence type="ECO:0000259" key="8">
    <source>
        <dbReference type="Pfam" id="PF01728"/>
    </source>
</evidence>
<dbReference type="Proteomes" id="UP001239782">
    <property type="component" value="Chromosome"/>
</dbReference>
<dbReference type="AlphaFoldDB" id="A0AA51RSI0"/>
<keyword evidence="4 11" id="KW-0808">Transferase</keyword>
<dbReference type="KEGG" id="plei:Q9312_16760"/>
<name>A0AA51RSI0_9GAMM</name>
<evidence type="ECO:0000313" key="11">
    <source>
        <dbReference type="EMBL" id="WMS86868.1"/>
    </source>
</evidence>
<keyword evidence="2" id="KW-0698">rRNA processing</keyword>
<organism evidence="11 12">
    <name type="scientific">Pleionea litopenaei</name>
    <dbReference type="NCBI Taxonomy" id="3070815"/>
    <lineage>
        <taxon>Bacteria</taxon>
        <taxon>Pseudomonadati</taxon>
        <taxon>Pseudomonadota</taxon>
        <taxon>Gammaproteobacteria</taxon>
        <taxon>Oceanospirillales</taxon>
        <taxon>Pleioneaceae</taxon>
        <taxon>Pleionea</taxon>
    </lineage>
</organism>
<dbReference type="Pfam" id="PF18125">
    <property type="entry name" value="RlmM_FDX"/>
    <property type="match status" value="1"/>
</dbReference>